<feature type="transmembrane region" description="Helical" evidence="6">
    <location>
        <begin position="353"/>
        <end position="374"/>
    </location>
</feature>
<dbReference type="CDD" id="cd17485">
    <property type="entry name" value="MFS_MFSD3"/>
    <property type="match status" value="1"/>
</dbReference>
<evidence type="ECO:0000256" key="6">
    <source>
        <dbReference type="SAM" id="Phobius"/>
    </source>
</evidence>
<keyword evidence="2" id="KW-0813">Transport</keyword>
<feature type="transmembrane region" description="Helical" evidence="6">
    <location>
        <begin position="318"/>
        <end position="341"/>
    </location>
</feature>
<comment type="caution">
    <text evidence="8">The sequence shown here is derived from an EMBL/GenBank/DDBJ whole genome shotgun (WGS) entry which is preliminary data.</text>
</comment>
<dbReference type="Pfam" id="PF07690">
    <property type="entry name" value="MFS_1"/>
    <property type="match status" value="1"/>
</dbReference>
<organism evidence="8 9">
    <name type="scientific">Aquabacterium soli</name>
    <dbReference type="NCBI Taxonomy" id="2493092"/>
    <lineage>
        <taxon>Bacteria</taxon>
        <taxon>Pseudomonadati</taxon>
        <taxon>Pseudomonadota</taxon>
        <taxon>Betaproteobacteria</taxon>
        <taxon>Burkholderiales</taxon>
        <taxon>Aquabacterium</taxon>
    </lineage>
</organism>
<proteinExistence type="predicted"/>
<evidence type="ECO:0000259" key="7">
    <source>
        <dbReference type="PROSITE" id="PS50850"/>
    </source>
</evidence>
<feature type="transmembrane region" description="Helical" evidence="6">
    <location>
        <begin position="9"/>
        <end position="33"/>
    </location>
</feature>
<name>A0A3R8S266_9BURK</name>
<dbReference type="PANTHER" id="PTHR12778">
    <property type="entry name" value="SOLUTE CARRIER FAMILY 33 ACETYL-COA TRANSPORTER -RELATED"/>
    <property type="match status" value="1"/>
</dbReference>
<sequence length="416" mass="44426">MRGERARQLVLLGGLYAAQGLPFGFFSLALPVLLREQGWTLTAISFLQFLALPWGIKFLWAPLVDRHGSRRAWLLSLQGAAIAMALLLSEMHFSLDSVMLFVAVFLFNLIAATQDVVTDGLAVRLLNAQERGLANGLQVGAYRLGMILGGGLLLWVFAQMGWRVMFLGMAGMLVLTTLPVLWLREPQVPHDEPPAVAATQAASPRSSGWRLAIAWLHRALTPGMLVLAGLIFCYRFGDQMMSSLLIPFIRDQGMDKETIAVMKGTVGSATSLLGAALGGWLTFKAGRRRALLWSGLAQAAGFGLYIAAAMGLGGVELLWAATVVEGVVGTMASVALFALMMDASDPAHAGTDYTLLASVVVAVSSLGGLAGGLLGDQLGYTATFCIGTALAAAGCVFLVWWLDRHPTHTRVAQAWR</sequence>
<keyword evidence="9" id="KW-1185">Reference proteome</keyword>
<feature type="transmembrane region" description="Helical" evidence="6">
    <location>
        <begin position="39"/>
        <end position="60"/>
    </location>
</feature>
<accession>A0A3R8S266</accession>
<feature type="transmembrane region" description="Helical" evidence="6">
    <location>
        <begin position="164"/>
        <end position="183"/>
    </location>
</feature>
<evidence type="ECO:0000313" key="8">
    <source>
        <dbReference type="EMBL" id="RRS03692.1"/>
    </source>
</evidence>
<feature type="domain" description="Major facilitator superfamily (MFS) profile" evidence="7">
    <location>
        <begin position="8"/>
        <end position="406"/>
    </location>
</feature>
<keyword evidence="4 6" id="KW-1133">Transmembrane helix</keyword>
<gene>
    <name evidence="8" type="ORF">EIP75_13970</name>
</gene>
<evidence type="ECO:0000256" key="3">
    <source>
        <dbReference type="ARBA" id="ARBA00022692"/>
    </source>
</evidence>
<dbReference type="SUPFAM" id="SSF103473">
    <property type="entry name" value="MFS general substrate transporter"/>
    <property type="match status" value="1"/>
</dbReference>
<evidence type="ECO:0000256" key="4">
    <source>
        <dbReference type="ARBA" id="ARBA00022989"/>
    </source>
</evidence>
<evidence type="ECO:0000256" key="5">
    <source>
        <dbReference type="ARBA" id="ARBA00023136"/>
    </source>
</evidence>
<feature type="transmembrane region" description="Helical" evidence="6">
    <location>
        <begin position="380"/>
        <end position="402"/>
    </location>
</feature>
<feature type="transmembrane region" description="Helical" evidence="6">
    <location>
        <begin position="139"/>
        <end position="158"/>
    </location>
</feature>
<dbReference type="InterPro" id="IPR036259">
    <property type="entry name" value="MFS_trans_sf"/>
</dbReference>
<reference evidence="8 9" key="1">
    <citation type="submission" date="2018-12" db="EMBL/GenBank/DDBJ databases">
        <title>The whole draft genome of Aquabacterium sp. SJQ9.</title>
        <authorList>
            <person name="Sun L."/>
            <person name="Gao X."/>
            <person name="Chen W."/>
            <person name="Huang K."/>
        </authorList>
    </citation>
    <scope>NUCLEOTIDE SEQUENCE [LARGE SCALE GENOMIC DNA]</scope>
    <source>
        <strain evidence="8 9">SJQ9</strain>
    </source>
</reference>
<protein>
    <submittedName>
        <fullName evidence="8">MFS transporter</fullName>
    </submittedName>
</protein>
<dbReference type="PROSITE" id="PS50850">
    <property type="entry name" value="MFS"/>
    <property type="match status" value="1"/>
</dbReference>
<dbReference type="PANTHER" id="PTHR12778:SF10">
    <property type="entry name" value="MAJOR FACILITATOR SUPERFAMILY DOMAIN-CONTAINING PROTEIN 3"/>
    <property type="match status" value="1"/>
</dbReference>
<feature type="transmembrane region" description="Helical" evidence="6">
    <location>
        <begin position="215"/>
        <end position="237"/>
    </location>
</feature>
<dbReference type="InterPro" id="IPR011701">
    <property type="entry name" value="MFS"/>
</dbReference>
<dbReference type="Gene3D" id="1.20.1250.20">
    <property type="entry name" value="MFS general substrate transporter like domains"/>
    <property type="match status" value="2"/>
</dbReference>
<keyword evidence="3 6" id="KW-0812">Transmembrane</keyword>
<evidence type="ECO:0000313" key="9">
    <source>
        <dbReference type="Proteomes" id="UP000269265"/>
    </source>
</evidence>
<dbReference type="RefSeq" id="WP_125243897.1">
    <property type="nucleotide sequence ID" value="NZ_RSED01000010.1"/>
</dbReference>
<dbReference type="AlphaFoldDB" id="A0A3R8S266"/>
<comment type="subcellular location">
    <subcellularLocation>
        <location evidence="1">Membrane</location>
        <topology evidence="1">Multi-pass membrane protein</topology>
    </subcellularLocation>
</comment>
<dbReference type="InterPro" id="IPR004752">
    <property type="entry name" value="AmpG_permease/AT-1"/>
</dbReference>
<keyword evidence="5 6" id="KW-0472">Membrane</keyword>
<evidence type="ECO:0000256" key="1">
    <source>
        <dbReference type="ARBA" id="ARBA00004141"/>
    </source>
</evidence>
<feature type="transmembrane region" description="Helical" evidence="6">
    <location>
        <begin position="290"/>
        <end position="312"/>
    </location>
</feature>
<dbReference type="GO" id="GO:0022857">
    <property type="term" value="F:transmembrane transporter activity"/>
    <property type="evidence" value="ECO:0007669"/>
    <property type="project" value="InterPro"/>
</dbReference>
<dbReference type="InterPro" id="IPR020846">
    <property type="entry name" value="MFS_dom"/>
</dbReference>
<evidence type="ECO:0000256" key="2">
    <source>
        <dbReference type="ARBA" id="ARBA00022448"/>
    </source>
</evidence>
<dbReference type="GO" id="GO:0016020">
    <property type="term" value="C:membrane"/>
    <property type="evidence" value="ECO:0007669"/>
    <property type="project" value="UniProtKB-SubCell"/>
</dbReference>
<dbReference type="OrthoDB" id="9812189at2"/>
<dbReference type="EMBL" id="RSED01000010">
    <property type="protein sequence ID" value="RRS03692.1"/>
    <property type="molecule type" value="Genomic_DNA"/>
</dbReference>
<feature type="transmembrane region" description="Helical" evidence="6">
    <location>
        <begin position="72"/>
        <end position="92"/>
    </location>
</feature>
<dbReference type="Proteomes" id="UP000269265">
    <property type="component" value="Unassembled WGS sequence"/>
</dbReference>